<dbReference type="SMART" id="SM00862">
    <property type="entry name" value="Trans_reg_C"/>
    <property type="match status" value="1"/>
</dbReference>
<dbReference type="GO" id="GO:0000976">
    <property type="term" value="F:transcription cis-regulatory region binding"/>
    <property type="evidence" value="ECO:0007669"/>
    <property type="project" value="TreeGrafter"/>
</dbReference>
<dbReference type="FunFam" id="3.40.50.2300:FF:000002">
    <property type="entry name" value="DNA-binding response regulator PhoP"/>
    <property type="match status" value="1"/>
</dbReference>
<feature type="domain" description="Response regulatory" evidence="8">
    <location>
        <begin position="2"/>
        <end position="116"/>
    </location>
</feature>
<feature type="domain" description="OmpR/PhoB-type" evidence="9">
    <location>
        <begin position="124"/>
        <end position="218"/>
    </location>
</feature>
<dbReference type="RefSeq" id="WP_109795233.1">
    <property type="nucleotide sequence ID" value="NZ_PHIG01000063.1"/>
</dbReference>
<dbReference type="InterPro" id="IPR001789">
    <property type="entry name" value="Sig_transdc_resp-reg_receiver"/>
</dbReference>
<dbReference type="PANTHER" id="PTHR48111:SF37">
    <property type="entry name" value="RESPONSE REGULATOR PROTEIN CARR"/>
    <property type="match status" value="1"/>
</dbReference>
<evidence type="ECO:0000256" key="4">
    <source>
        <dbReference type="ARBA" id="ARBA00023125"/>
    </source>
</evidence>
<dbReference type="CDD" id="cd00383">
    <property type="entry name" value="trans_reg_C"/>
    <property type="match status" value="1"/>
</dbReference>
<keyword evidence="4 7" id="KW-0238">DNA-binding</keyword>
<keyword evidence="5" id="KW-0804">Transcription</keyword>
<protein>
    <submittedName>
        <fullName evidence="10">DNA-binding response regulator</fullName>
    </submittedName>
</protein>
<dbReference type="SMART" id="SM00448">
    <property type="entry name" value="REC"/>
    <property type="match status" value="1"/>
</dbReference>
<evidence type="ECO:0000256" key="7">
    <source>
        <dbReference type="PROSITE-ProRule" id="PRU01091"/>
    </source>
</evidence>
<evidence type="ECO:0000259" key="9">
    <source>
        <dbReference type="PROSITE" id="PS51755"/>
    </source>
</evidence>
<keyword evidence="1 6" id="KW-0597">Phosphoprotein</keyword>
<dbReference type="GO" id="GO:0032993">
    <property type="term" value="C:protein-DNA complex"/>
    <property type="evidence" value="ECO:0007669"/>
    <property type="project" value="TreeGrafter"/>
</dbReference>
<dbReference type="PROSITE" id="PS50110">
    <property type="entry name" value="RESPONSE_REGULATORY"/>
    <property type="match status" value="1"/>
</dbReference>
<dbReference type="GO" id="GO:0000156">
    <property type="term" value="F:phosphorelay response regulator activity"/>
    <property type="evidence" value="ECO:0007669"/>
    <property type="project" value="TreeGrafter"/>
</dbReference>
<keyword evidence="11" id="KW-1185">Reference proteome</keyword>
<dbReference type="InterPro" id="IPR001867">
    <property type="entry name" value="OmpR/PhoB-type_DNA-bd"/>
</dbReference>
<sequence>MRILVVEDEASLREGLKSTLQRVAYAVDTAEDADEADIRMDVAPYDLVLLDVNLPGLDGVSLLKNWRRKGVTTPVLLLTARDGWREKVAGMDAGADDYVTKPFHQEELLARIRAQIRRAAGKGVSVLTFGDLEIDTTAQRVFIGGQDVRLTGQEYKILSYLAHNAGRVMSQSQIIDHVQDENSETTSNGAEVLISRIRRKIGRHWIETIRGLGYSFRPDPGPAE</sequence>
<keyword evidence="2" id="KW-0902">Two-component regulatory system</keyword>
<dbReference type="SUPFAM" id="SSF52172">
    <property type="entry name" value="CheY-like"/>
    <property type="match status" value="1"/>
</dbReference>
<dbReference type="InterPro" id="IPR016032">
    <property type="entry name" value="Sig_transdc_resp-reg_C-effctor"/>
</dbReference>
<dbReference type="InterPro" id="IPR039420">
    <property type="entry name" value="WalR-like"/>
</dbReference>
<evidence type="ECO:0000256" key="5">
    <source>
        <dbReference type="ARBA" id="ARBA00023163"/>
    </source>
</evidence>
<dbReference type="GO" id="GO:0005829">
    <property type="term" value="C:cytosol"/>
    <property type="evidence" value="ECO:0007669"/>
    <property type="project" value="TreeGrafter"/>
</dbReference>
<dbReference type="EMBL" id="PHIG01000063">
    <property type="protein sequence ID" value="PJK27520.1"/>
    <property type="molecule type" value="Genomic_DNA"/>
</dbReference>
<keyword evidence="3" id="KW-0805">Transcription regulation</keyword>
<dbReference type="OrthoDB" id="9780278at2"/>
<dbReference type="Gene3D" id="1.10.10.10">
    <property type="entry name" value="Winged helix-like DNA-binding domain superfamily/Winged helix DNA-binding domain"/>
    <property type="match status" value="1"/>
</dbReference>
<dbReference type="Gene3D" id="6.10.250.690">
    <property type="match status" value="1"/>
</dbReference>
<reference evidence="10 11" key="1">
    <citation type="submission" date="2017-11" db="EMBL/GenBank/DDBJ databases">
        <title>Draft genome sequence of Rhizobiales bacterium SY3-13.</title>
        <authorList>
            <person name="Sun C."/>
        </authorList>
    </citation>
    <scope>NUCLEOTIDE SEQUENCE [LARGE SCALE GENOMIC DNA]</scope>
    <source>
        <strain evidence="10 11">SY3-13</strain>
    </source>
</reference>
<feature type="modified residue" description="4-aspartylphosphate" evidence="6">
    <location>
        <position position="51"/>
    </location>
</feature>
<dbReference type="AlphaFoldDB" id="A0A2M9FVN4"/>
<dbReference type="PANTHER" id="PTHR48111">
    <property type="entry name" value="REGULATOR OF RPOS"/>
    <property type="match status" value="1"/>
</dbReference>
<dbReference type="InterPro" id="IPR011006">
    <property type="entry name" value="CheY-like_superfamily"/>
</dbReference>
<dbReference type="Gene3D" id="3.40.50.2300">
    <property type="match status" value="1"/>
</dbReference>
<feature type="DNA-binding region" description="OmpR/PhoB-type" evidence="7">
    <location>
        <begin position="124"/>
        <end position="218"/>
    </location>
</feature>
<evidence type="ECO:0000256" key="3">
    <source>
        <dbReference type="ARBA" id="ARBA00023015"/>
    </source>
</evidence>
<accession>A0A2M9FVN4</accession>
<evidence type="ECO:0000256" key="1">
    <source>
        <dbReference type="ARBA" id="ARBA00022553"/>
    </source>
</evidence>
<name>A0A2M9FVN4_9PROT</name>
<dbReference type="Proteomes" id="UP000229498">
    <property type="component" value="Unassembled WGS sequence"/>
</dbReference>
<gene>
    <name evidence="10" type="ORF">CVT23_21630</name>
</gene>
<evidence type="ECO:0000313" key="10">
    <source>
        <dbReference type="EMBL" id="PJK27520.1"/>
    </source>
</evidence>
<dbReference type="GO" id="GO:0006355">
    <property type="term" value="P:regulation of DNA-templated transcription"/>
    <property type="evidence" value="ECO:0007669"/>
    <property type="project" value="InterPro"/>
</dbReference>
<dbReference type="Pfam" id="PF00486">
    <property type="entry name" value="Trans_reg_C"/>
    <property type="match status" value="1"/>
</dbReference>
<evidence type="ECO:0000313" key="11">
    <source>
        <dbReference type="Proteomes" id="UP000229498"/>
    </source>
</evidence>
<evidence type="ECO:0000259" key="8">
    <source>
        <dbReference type="PROSITE" id="PS50110"/>
    </source>
</evidence>
<dbReference type="PROSITE" id="PS51755">
    <property type="entry name" value="OMPR_PHOB"/>
    <property type="match status" value="1"/>
</dbReference>
<comment type="caution">
    <text evidence="10">The sequence shown here is derived from an EMBL/GenBank/DDBJ whole genome shotgun (WGS) entry which is preliminary data.</text>
</comment>
<organism evidence="10 11">
    <name type="scientific">Minwuia thermotolerans</name>
    <dbReference type="NCBI Taxonomy" id="2056226"/>
    <lineage>
        <taxon>Bacteria</taxon>
        <taxon>Pseudomonadati</taxon>
        <taxon>Pseudomonadota</taxon>
        <taxon>Alphaproteobacteria</taxon>
        <taxon>Minwuiales</taxon>
        <taxon>Minwuiaceae</taxon>
        <taxon>Minwuia</taxon>
    </lineage>
</organism>
<dbReference type="SUPFAM" id="SSF46894">
    <property type="entry name" value="C-terminal effector domain of the bipartite response regulators"/>
    <property type="match status" value="1"/>
</dbReference>
<dbReference type="InterPro" id="IPR036388">
    <property type="entry name" value="WH-like_DNA-bd_sf"/>
</dbReference>
<evidence type="ECO:0000256" key="2">
    <source>
        <dbReference type="ARBA" id="ARBA00023012"/>
    </source>
</evidence>
<proteinExistence type="predicted"/>
<evidence type="ECO:0000256" key="6">
    <source>
        <dbReference type="PROSITE-ProRule" id="PRU00169"/>
    </source>
</evidence>
<dbReference type="Pfam" id="PF00072">
    <property type="entry name" value="Response_reg"/>
    <property type="match status" value="1"/>
</dbReference>